<feature type="transmembrane region" description="Helical" evidence="19">
    <location>
        <begin position="81"/>
        <end position="98"/>
    </location>
</feature>
<evidence type="ECO:0000256" key="1">
    <source>
        <dbReference type="ARBA" id="ARBA00001698"/>
    </source>
</evidence>
<reference evidence="20 21" key="1">
    <citation type="submission" date="2017-03" db="EMBL/GenBank/DDBJ databases">
        <title>The genome sequence of Candidatus Rickettsiella viridis.</title>
        <authorList>
            <person name="Nikoh N."/>
            <person name="Tsuchida T."/>
            <person name="Yamaguchi K."/>
            <person name="Maeda T."/>
            <person name="Shigenobu S."/>
            <person name="Fukatsu T."/>
        </authorList>
    </citation>
    <scope>NUCLEOTIDE SEQUENCE [LARGE SCALE GENOMIC DNA]</scope>
    <source>
        <strain evidence="20 21">Ap-RA04</strain>
    </source>
</reference>
<comment type="pathway">
    <text evidence="3 18">Phospholipid metabolism; CDP-diacylglycerol biosynthesis; CDP-diacylglycerol from sn-glycerol 3-phosphate: step 3/3.</text>
</comment>
<evidence type="ECO:0000256" key="11">
    <source>
        <dbReference type="ARBA" id="ARBA00022692"/>
    </source>
</evidence>
<dbReference type="EMBL" id="AP018005">
    <property type="protein sequence ID" value="BBB15346.1"/>
    <property type="molecule type" value="Genomic_DNA"/>
</dbReference>
<protein>
    <recommendedName>
        <fullName evidence="7 18">Phosphatidate cytidylyltransferase</fullName>
        <ecNumber evidence="6 18">2.7.7.41</ecNumber>
    </recommendedName>
</protein>
<feature type="transmembrane region" description="Helical" evidence="19">
    <location>
        <begin position="6"/>
        <end position="35"/>
    </location>
</feature>
<keyword evidence="14" id="KW-0443">Lipid metabolism</keyword>
<feature type="transmembrane region" description="Helical" evidence="19">
    <location>
        <begin position="110"/>
        <end position="128"/>
    </location>
</feature>
<feature type="transmembrane region" description="Helical" evidence="19">
    <location>
        <begin position="134"/>
        <end position="155"/>
    </location>
</feature>
<sequence length="270" mass="29794">MLKLRILTAFILIPLVIGGIFYLSSLSFMAITAVIMLLGSWEWSRLSGLIDIKKRVLYVGLQAMILLLLMFFPGLNPWRGIIIFGLIFWVFLSIYLVWARRRPVLPTIPVIIRAGLGWLIMSLCWVSLQALHLIPPYLLFMLLIIWLSDTTAYASGRLWGQHLLAPTLSPKKTWEGMIIGLLVTFLAGLLIQTLFKGVKPSLGEIFLIIVATGLASIAGDLFESQLKRLEGLKDSGHLLPGHGGILDRIDSLLAAAPVFAGSLLLLGLAL</sequence>
<keyword evidence="21" id="KW-1185">Reference proteome</keyword>
<keyword evidence="11 18" id="KW-0812">Transmembrane</keyword>
<comment type="catalytic activity">
    <reaction evidence="1 18">
        <text>a 1,2-diacyl-sn-glycero-3-phosphate + CTP + H(+) = a CDP-1,2-diacyl-sn-glycerol + diphosphate</text>
        <dbReference type="Rhea" id="RHEA:16229"/>
        <dbReference type="ChEBI" id="CHEBI:15378"/>
        <dbReference type="ChEBI" id="CHEBI:33019"/>
        <dbReference type="ChEBI" id="CHEBI:37563"/>
        <dbReference type="ChEBI" id="CHEBI:58332"/>
        <dbReference type="ChEBI" id="CHEBI:58608"/>
        <dbReference type="EC" id="2.7.7.41"/>
    </reaction>
</comment>
<proteinExistence type="inferred from homology"/>
<feature type="transmembrane region" description="Helical" evidence="19">
    <location>
        <begin position="252"/>
        <end position="269"/>
    </location>
</feature>
<dbReference type="Proteomes" id="UP000282483">
    <property type="component" value="Chromosome"/>
</dbReference>
<feature type="transmembrane region" description="Helical" evidence="19">
    <location>
        <begin position="56"/>
        <end position="75"/>
    </location>
</feature>
<evidence type="ECO:0000256" key="9">
    <source>
        <dbReference type="ARBA" id="ARBA00022516"/>
    </source>
</evidence>
<keyword evidence="13 19" id="KW-1133">Transmembrane helix</keyword>
<evidence type="ECO:0000256" key="6">
    <source>
        <dbReference type="ARBA" id="ARBA00012487"/>
    </source>
</evidence>
<keyword evidence="16" id="KW-0594">Phospholipid biosynthesis</keyword>
<comment type="similarity">
    <text evidence="5 18">Belongs to the CDS family.</text>
</comment>
<evidence type="ECO:0000313" key="21">
    <source>
        <dbReference type="Proteomes" id="UP000282483"/>
    </source>
</evidence>
<comment type="subcellular location">
    <subcellularLocation>
        <location evidence="2">Cell membrane</location>
        <topology evidence="2">Multi-pass membrane protein</topology>
    </subcellularLocation>
</comment>
<dbReference type="EC" id="2.7.7.41" evidence="6 18"/>
<keyword evidence="12 18" id="KW-0548">Nucleotidyltransferase</keyword>
<evidence type="ECO:0000313" key="20">
    <source>
        <dbReference type="EMBL" id="BBB15346.1"/>
    </source>
</evidence>
<evidence type="ECO:0000256" key="10">
    <source>
        <dbReference type="ARBA" id="ARBA00022679"/>
    </source>
</evidence>
<evidence type="ECO:0000256" key="14">
    <source>
        <dbReference type="ARBA" id="ARBA00023098"/>
    </source>
</evidence>
<dbReference type="UniPathway" id="UPA00557">
    <property type="reaction ID" value="UER00614"/>
</dbReference>
<evidence type="ECO:0000256" key="4">
    <source>
        <dbReference type="ARBA" id="ARBA00005189"/>
    </source>
</evidence>
<organism evidence="20 21">
    <name type="scientific">Candidatus Rickettsiella viridis</name>
    <dbReference type="NCBI Taxonomy" id="676208"/>
    <lineage>
        <taxon>Bacteria</taxon>
        <taxon>Pseudomonadati</taxon>
        <taxon>Pseudomonadota</taxon>
        <taxon>Gammaproteobacteria</taxon>
        <taxon>Legionellales</taxon>
        <taxon>Coxiellaceae</taxon>
        <taxon>Rickettsiella</taxon>
    </lineage>
</organism>
<evidence type="ECO:0000256" key="5">
    <source>
        <dbReference type="ARBA" id="ARBA00010185"/>
    </source>
</evidence>
<dbReference type="AlphaFoldDB" id="A0A2Z5UUM2"/>
<evidence type="ECO:0000256" key="13">
    <source>
        <dbReference type="ARBA" id="ARBA00022989"/>
    </source>
</evidence>
<dbReference type="PANTHER" id="PTHR46382">
    <property type="entry name" value="PHOSPHATIDATE CYTIDYLYLTRANSFERASE"/>
    <property type="match status" value="1"/>
</dbReference>
<evidence type="ECO:0000256" key="2">
    <source>
        <dbReference type="ARBA" id="ARBA00004651"/>
    </source>
</evidence>
<gene>
    <name evidence="20" type="primary">cdsA</name>
    <name evidence="20" type="ORF">RVIR1_08630</name>
</gene>
<feature type="transmembrane region" description="Helical" evidence="19">
    <location>
        <begin position="201"/>
        <end position="222"/>
    </location>
</feature>
<dbReference type="GO" id="GO:0016024">
    <property type="term" value="P:CDP-diacylglycerol biosynthetic process"/>
    <property type="evidence" value="ECO:0007669"/>
    <property type="project" value="UniProtKB-UniPathway"/>
</dbReference>
<feature type="transmembrane region" description="Helical" evidence="19">
    <location>
        <begin position="176"/>
        <end position="195"/>
    </location>
</feature>
<evidence type="ECO:0000256" key="8">
    <source>
        <dbReference type="ARBA" id="ARBA00022475"/>
    </source>
</evidence>
<evidence type="ECO:0000256" key="7">
    <source>
        <dbReference type="ARBA" id="ARBA00019373"/>
    </source>
</evidence>
<evidence type="ECO:0000256" key="17">
    <source>
        <dbReference type="ARBA" id="ARBA00023264"/>
    </source>
</evidence>
<dbReference type="Pfam" id="PF01148">
    <property type="entry name" value="CTP_transf_1"/>
    <property type="match status" value="1"/>
</dbReference>
<comment type="pathway">
    <text evidence="4">Lipid metabolism.</text>
</comment>
<evidence type="ECO:0000256" key="12">
    <source>
        <dbReference type="ARBA" id="ARBA00022695"/>
    </source>
</evidence>
<dbReference type="RefSeq" id="WP_126322808.1">
    <property type="nucleotide sequence ID" value="NZ_AP018005.1"/>
</dbReference>
<evidence type="ECO:0000256" key="3">
    <source>
        <dbReference type="ARBA" id="ARBA00005119"/>
    </source>
</evidence>
<evidence type="ECO:0000256" key="19">
    <source>
        <dbReference type="SAM" id="Phobius"/>
    </source>
</evidence>
<dbReference type="PANTHER" id="PTHR46382:SF1">
    <property type="entry name" value="PHOSPHATIDATE CYTIDYLYLTRANSFERASE"/>
    <property type="match status" value="1"/>
</dbReference>
<evidence type="ECO:0000256" key="15">
    <source>
        <dbReference type="ARBA" id="ARBA00023136"/>
    </source>
</evidence>
<dbReference type="InterPro" id="IPR000374">
    <property type="entry name" value="PC_trans"/>
</dbReference>
<keyword evidence="10 18" id="KW-0808">Transferase</keyword>
<keyword evidence="8" id="KW-1003">Cell membrane</keyword>
<keyword evidence="17" id="KW-1208">Phospholipid metabolism</keyword>
<dbReference type="OrthoDB" id="9799199at2"/>
<dbReference type="GO" id="GO:0004605">
    <property type="term" value="F:phosphatidate cytidylyltransferase activity"/>
    <property type="evidence" value="ECO:0007669"/>
    <property type="project" value="UniProtKB-EC"/>
</dbReference>
<keyword evidence="15 19" id="KW-0472">Membrane</keyword>
<evidence type="ECO:0000256" key="16">
    <source>
        <dbReference type="ARBA" id="ARBA00023209"/>
    </source>
</evidence>
<dbReference type="GO" id="GO:0005886">
    <property type="term" value="C:plasma membrane"/>
    <property type="evidence" value="ECO:0007669"/>
    <property type="project" value="UniProtKB-SubCell"/>
</dbReference>
<evidence type="ECO:0000256" key="18">
    <source>
        <dbReference type="RuleBase" id="RU003938"/>
    </source>
</evidence>
<name>A0A2Z5UUM2_9COXI</name>
<keyword evidence="9" id="KW-0444">Lipid biosynthesis</keyword>
<accession>A0A2Z5UUM2</accession>
<dbReference type="PROSITE" id="PS01315">
    <property type="entry name" value="CDS"/>
    <property type="match status" value="1"/>
</dbReference>
<dbReference type="KEGG" id="rvi:RVIR1_08630"/>